<gene>
    <name evidence="4" type="ORF">Pan161_08360</name>
</gene>
<sequence precursor="true">MKSWSVHLTMIVVLLCLMAGSLQSAVEAEKPILDADLDVKKMLKRIEQLEQRVRELEQKPNPLRFPVTQMPSPPRIHLPQSGTPRVIPTLPQKPAIPPNWRRNQINGIEYYIVPLSQSDRTVVR</sequence>
<evidence type="ECO:0000256" key="1">
    <source>
        <dbReference type="SAM" id="Coils"/>
    </source>
</evidence>
<feature type="chain" id="PRO_5021950098" evidence="3">
    <location>
        <begin position="25"/>
        <end position="124"/>
    </location>
</feature>
<reference evidence="4 5" key="1">
    <citation type="submission" date="2019-02" db="EMBL/GenBank/DDBJ databases">
        <title>Deep-cultivation of Planctomycetes and their phenomic and genomic characterization uncovers novel biology.</title>
        <authorList>
            <person name="Wiegand S."/>
            <person name="Jogler M."/>
            <person name="Boedeker C."/>
            <person name="Pinto D."/>
            <person name="Vollmers J."/>
            <person name="Rivas-Marin E."/>
            <person name="Kohn T."/>
            <person name="Peeters S.H."/>
            <person name="Heuer A."/>
            <person name="Rast P."/>
            <person name="Oberbeckmann S."/>
            <person name="Bunk B."/>
            <person name="Jeske O."/>
            <person name="Meyerdierks A."/>
            <person name="Storesund J.E."/>
            <person name="Kallscheuer N."/>
            <person name="Luecker S."/>
            <person name="Lage O.M."/>
            <person name="Pohl T."/>
            <person name="Merkel B.J."/>
            <person name="Hornburger P."/>
            <person name="Mueller R.-W."/>
            <person name="Bruemmer F."/>
            <person name="Labrenz M."/>
            <person name="Spormann A.M."/>
            <person name="Op den Camp H."/>
            <person name="Overmann J."/>
            <person name="Amann R."/>
            <person name="Jetten M.S.M."/>
            <person name="Mascher T."/>
            <person name="Medema M.H."/>
            <person name="Devos D.P."/>
            <person name="Kaster A.-K."/>
            <person name="Ovreas L."/>
            <person name="Rohde M."/>
            <person name="Galperin M.Y."/>
            <person name="Jogler C."/>
        </authorList>
    </citation>
    <scope>NUCLEOTIDE SEQUENCE [LARGE SCALE GENOMIC DNA]</scope>
    <source>
        <strain evidence="4 5">Pan161</strain>
    </source>
</reference>
<keyword evidence="5" id="KW-1185">Reference proteome</keyword>
<dbReference type="KEGG" id="gax:Pan161_08360"/>
<accession>A0A517V894</accession>
<dbReference type="Proteomes" id="UP000316855">
    <property type="component" value="Chromosome"/>
</dbReference>
<dbReference type="AlphaFoldDB" id="A0A517V894"/>
<keyword evidence="3" id="KW-0732">Signal</keyword>
<name>A0A517V894_9PLAN</name>
<keyword evidence="1" id="KW-0175">Coiled coil</keyword>
<feature type="region of interest" description="Disordered" evidence="2">
    <location>
        <begin position="63"/>
        <end position="93"/>
    </location>
</feature>
<organism evidence="4 5">
    <name type="scientific">Gimesia algae</name>
    <dbReference type="NCBI Taxonomy" id="2527971"/>
    <lineage>
        <taxon>Bacteria</taxon>
        <taxon>Pseudomonadati</taxon>
        <taxon>Planctomycetota</taxon>
        <taxon>Planctomycetia</taxon>
        <taxon>Planctomycetales</taxon>
        <taxon>Planctomycetaceae</taxon>
        <taxon>Gimesia</taxon>
    </lineage>
</organism>
<dbReference type="OrthoDB" id="283874at2"/>
<feature type="coiled-coil region" evidence="1">
    <location>
        <begin position="32"/>
        <end position="59"/>
    </location>
</feature>
<evidence type="ECO:0000256" key="3">
    <source>
        <dbReference type="SAM" id="SignalP"/>
    </source>
</evidence>
<evidence type="ECO:0000313" key="5">
    <source>
        <dbReference type="Proteomes" id="UP000316855"/>
    </source>
</evidence>
<dbReference type="EMBL" id="CP036343">
    <property type="protein sequence ID" value="QDT89209.1"/>
    <property type="molecule type" value="Genomic_DNA"/>
</dbReference>
<proteinExistence type="predicted"/>
<evidence type="ECO:0000313" key="4">
    <source>
        <dbReference type="EMBL" id="QDT89209.1"/>
    </source>
</evidence>
<protein>
    <submittedName>
        <fullName evidence="4">Uncharacterized protein</fullName>
    </submittedName>
</protein>
<evidence type="ECO:0000256" key="2">
    <source>
        <dbReference type="SAM" id="MobiDB-lite"/>
    </source>
</evidence>
<dbReference type="RefSeq" id="WP_145224299.1">
    <property type="nucleotide sequence ID" value="NZ_CP036343.1"/>
</dbReference>
<feature type="signal peptide" evidence="3">
    <location>
        <begin position="1"/>
        <end position="24"/>
    </location>
</feature>